<accession>A0A392RQ11</accession>
<protein>
    <submittedName>
        <fullName evidence="1">Uncharacterized protein</fullName>
    </submittedName>
</protein>
<sequence>WRPLFPAQHLRVTASNTFHSMILLPRIPCSSYSLQARPLRTAVSEVF</sequence>
<evidence type="ECO:0000313" key="2">
    <source>
        <dbReference type="Proteomes" id="UP000265520"/>
    </source>
</evidence>
<feature type="non-terminal residue" evidence="1">
    <location>
        <position position="1"/>
    </location>
</feature>
<proteinExistence type="predicted"/>
<keyword evidence="2" id="KW-1185">Reference proteome</keyword>
<dbReference type="Proteomes" id="UP000265520">
    <property type="component" value="Unassembled WGS sequence"/>
</dbReference>
<name>A0A392RQ11_9FABA</name>
<evidence type="ECO:0000313" key="1">
    <source>
        <dbReference type="EMBL" id="MCI38703.1"/>
    </source>
</evidence>
<dbReference type="EMBL" id="LXQA010258828">
    <property type="protein sequence ID" value="MCI38703.1"/>
    <property type="molecule type" value="Genomic_DNA"/>
</dbReference>
<reference evidence="1 2" key="1">
    <citation type="journal article" date="2018" name="Front. Plant Sci.">
        <title>Red Clover (Trifolium pratense) and Zigzag Clover (T. medium) - A Picture of Genomic Similarities and Differences.</title>
        <authorList>
            <person name="Dluhosova J."/>
            <person name="Istvanek J."/>
            <person name="Nedelnik J."/>
            <person name="Repkova J."/>
        </authorList>
    </citation>
    <scope>NUCLEOTIDE SEQUENCE [LARGE SCALE GENOMIC DNA]</scope>
    <source>
        <strain evidence="2">cv. 10/8</strain>
        <tissue evidence="1">Leaf</tissue>
    </source>
</reference>
<comment type="caution">
    <text evidence="1">The sequence shown here is derived from an EMBL/GenBank/DDBJ whole genome shotgun (WGS) entry which is preliminary data.</text>
</comment>
<dbReference type="AlphaFoldDB" id="A0A392RQ11"/>
<organism evidence="1 2">
    <name type="scientific">Trifolium medium</name>
    <dbReference type="NCBI Taxonomy" id="97028"/>
    <lineage>
        <taxon>Eukaryota</taxon>
        <taxon>Viridiplantae</taxon>
        <taxon>Streptophyta</taxon>
        <taxon>Embryophyta</taxon>
        <taxon>Tracheophyta</taxon>
        <taxon>Spermatophyta</taxon>
        <taxon>Magnoliopsida</taxon>
        <taxon>eudicotyledons</taxon>
        <taxon>Gunneridae</taxon>
        <taxon>Pentapetalae</taxon>
        <taxon>rosids</taxon>
        <taxon>fabids</taxon>
        <taxon>Fabales</taxon>
        <taxon>Fabaceae</taxon>
        <taxon>Papilionoideae</taxon>
        <taxon>50 kb inversion clade</taxon>
        <taxon>NPAAA clade</taxon>
        <taxon>Hologalegina</taxon>
        <taxon>IRL clade</taxon>
        <taxon>Trifolieae</taxon>
        <taxon>Trifolium</taxon>
    </lineage>
</organism>